<evidence type="ECO:0000313" key="2">
    <source>
        <dbReference type="EMBL" id="MBG9374607.1"/>
    </source>
</evidence>
<dbReference type="Proteomes" id="UP000628448">
    <property type="component" value="Unassembled WGS sequence"/>
</dbReference>
<organism evidence="2 3">
    <name type="scientific">Panacibacter microcysteis</name>
    <dbReference type="NCBI Taxonomy" id="2793269"/>
    <lineage>
        <taxon>Bacteria</taxon>
        <taxon>Pseudomonadati</taxon>
        <taxon>Bacteroidota</taxon>
        <taxon>Chitinophagia</taxon>
        <taxon>Chitinophagales</taxon>
        <taxon>Chitinophagaceae</taxon>
        <taxon>Panacibacter</taxon>
    </lineage>
</organism>
<keyword evidence="3" id="KW-1185">Reference proteome</keyword>
<dbReference type="PROSITE" id="PS51819">
    <property type="entry name" value="VOC"/>
    <property type="match status" value="1"/>
</dbReference>
<dbReference type="SUPFAM" id="SSF54593">
    <property type="entry name" value="Glyoxalase/Bleomycin resistance protein/Dihydroxybiphenyl dioxygenase"/>
    <property type="match status" value="1"/>
</dbReference>
<sequence length="110" mass="12667">MVLRTGDTKRLADFYSLFGLIFEFHKHGNSPFHYSAKIGQTVLEIYPLTKSQKEADKNLRLGFGIDNFDQTVLSLKELKVSFSLEPTQTDFGFMAIISDPDERKIELYKK</sequence>
<comment type="caution">
    <text evidence="2">The sequence shown here is derived from an EMBL/GenBank/DDBJ whole genome shotgun (WGS) entry which is preliminary data.</text>
</comment>
<keyword evidence="2" id="KW-0223">Dioxygenase</keyword>
<dbReference type="InterPro" id="IPR029068">
    <property type="entry name" value="Glyas_Bleomycin-R_OHBP_Dase"/>
</dbReference>
<dbReference type="Pfam" id="PF00903">
    <property type="entry name" value="Glyoxalase"/>
    <property type="match status" value="1"/>
</dbReference>
<dbReference type="InterPro" id="IPR004360">
    <property type="entry name" value="Glyas_Fos-R_dOase_dom"/>
</dbReference>
<feature type="domain" description="VOC" evidence="1">
    <location>
        <begin position="1"/>
        <end position="110"/>
    </location>
</feature>
<evidence type="ECO:0000259" key="1">
    <source>
        <dbReference type="PROSITE" id="PS51819"/>
    </source>
</evidence>
<dbReference type="InterPro" id="IPR037523">
    <property type="entry name" value="VOC_core"/>
</dbReference>
<dbReference type="Gene3D" id="3.10.180.10">
    <property type="entry name" value="2,3-Dihydroxybiphenyl 1,2-Dioxygenase, domain 1"/>
    <property type="match status" value="1"/>
</dbReference>
<dbReference type="AlphaFoldDB" id="A0A931GY45"/>
<accession>A0A931GY45</accession>
<name>A0A931GY45_9BACT</name>
<dbReference type="GO" id="GO:0051213">
    <property type="term" value="F:dioxygenase activity"/>
    <property type="evidence" value="ECO:0007669"/>
    <property type="project" value="UniProtKB-KW"/>
</dbReference>
<gene>
    <name evidence="2" type="ORF">I5907_00040</name>
</gene>
<dbReference type="EMBL" id="JADWYR010000001">
    <property type="protein sequence ID" value="MBG9374607.1"/>
    <property type="molecule type" value="Genomic_DNA"/>
</dbReference>
<protein>
    <submittedName>
        <fullName evidence="2">Glyoxalase/bleomycin resistance/extradiol dioxygenase family protein</fullName>
    </submittedName>
</protein>
<reference evidence="2" key="1">
    <citation type="submission" date="2020-11" db="EMBL/GenBank/DDBJ databases">
        <title>Bacterial whole genome sequence for Panacibacter sp. DH6.</title>
        <authorList>
            <person name="Le V."/>
            <person name="Ko S."/>
            <person name="Ahn C.-Y."/>
            <person name="Oh H.-M."/>
        </authorList>
    </citation>
    <scope>NUCLEOTIDE SEQUENCE</scope>
    <source>
        <strain evidence="2">DH6</strain>
    </source>
</reference>
<keyword evidence="2" id="KW-0560">Oxidoreductase</keyword>
<evidence type="ECO:0000313" key="3">
    <source>
        <dbReference type="Proteomes" id="UP000628448"/>
    </source>
</evidence>
<proteinExistence type="predicted"/>